<dbReference type="Pfam" id="PF22725">
    <property type="entry name" value="GFO_IDH_MocA_C3"/>
    <property type="match status" value="1"/>
</dbReference>
<dbReference type="Pfam" id="PF01408">
    <property type="entry name" value="GFO_IDH_MocA"/>
    <property type="match status" value="1"/>
</dbReference>
<dbReference type="SUPFAM" id="SSF55347">
    <property type="entry name" value="Glyceraldehyde-3-phosphate dehydrogenase-like, C-terminal domain"/>
    <property type="match status" value="1"/>
</dbReference>
<evidence type="ECO:0000313" key="5">
    <source>
        <dbReference type="EMBL" id="GAA0483124.1"/>
    </source>
</evidence>
<comment type="caution">
    <text evidence="5">The sequence shown here is derived from an EMBL/GenBank/DDBJ whole genome shotgun (WGS) entry which is preliminary data.</text>
</comment>
<keyword evidence="6" id="KW-1185">Reference proteome</keyword>
<dbReference type="InterPro" id="IPR000683">
    <property type="entry name" value="Gfo/Idh/MocA-like_OxRdtase_N"/>
</dbReference>
<dbReference type="PANTHER" id="PTHR42840">
    <property type="entry name" value="NAD(P)-BINDING ROSSMANN-FOLD SUPERFAMILY PROTEIN-RELATED"/>
    <property type="match status" value="1"/>
</dbReference>
<name>A0ABN1ASS3_9ACTN</name>
<dbReference type="SUPFAM" id="SSF51735">
    <property type="entry name" value="NAD(P)-binding Rossmann-fold domains"/>
    <property type="match status" value="1"/>
</dbReference>
<dbReference type="RefSeq" id="WP_346097952.1">
    <property type="nucleotide sequence ID" value="NZ_BAAABY010000040.1"/>
</dbReference>
<evidence type="ECO:0000256" key="2">
    <source>
        <dbReference type="ARBA" id="ARBA00023002"/>
    </source>
</evidence>
<sequence>MKLGLIGTGRIGAFHAETLKTVPGVQGIVVADADTARARQLADKLGVTAAAGIEDLYADGVDGVVITAATSAHATLIHQALDHGVPVFCEKPVALDVPGTLSVVERAAHSPAPVQIGFQRRFDAGYNATRDALRAGELGWLHTLRACTSDQTPPPAAYIPTSGGLFRDCSIHDFDILRWLTGREVVSVFAQGANKGEPFFADGDDVDTCAALLRFDDDTLATVTATRYNGAGHDVRLEACGSKGARFVGLDDRAPMPTAEARLSWQQATPYATFMERFHDAYVTELTAFTEVVAGRAVNPCPVSDALEALYVAEACERSRRTGEPVAIADVRA</sequence>
<accession>A0ABN1ASS3</accession>
<dbReference type="Gene3D" id="3.40.50.720">
    <property type="entry name" value="NAD(P)-binding Rossmann-like Domain"/>
    <property type="match status" value="1"/>
</dbReference>
<evidence type="ECO:0000313" key="6">
    <source>
        <dbReference type="Proteomes" id="UP001500909"/>
    </source>
</evidence>
<organism evidence="5 6">
    <name type="scientific">Streptomyces olivaceiscleroticus</name>
    <dbReference type="NCBI Taxonomy" id="68245"/>
    <lineage>
        <taxon>Bacteria</taxon>
        <taxon>Bacillati</taxon>
        <taxon>Actinomycetota</taxon>
        <taxon>Actinomycetes</taxon>
        <taxon>Kitasatosporales</taxon>
        <taxon>Streptomycetaceae</taxon>
        <taxon>Streptomyces</taxon>
    </lineage>
</organism>
<keyword evidence="2" id="KW-0560">Oxidoreductase</keyword>
<dbReference type="Gene3D" id="3.30.360.10">
    <property type="entry name" value="Dihydrodipicolinate Reductase, domain 2"/>
    <property type="match status" value="1"/>
</dbReference>
<proteinExistence type="inferred from homology"/>
<dbReference type="Proteomes" id="UP001500909">
    <property type="component" value="Unassembled WGS sequence"/>
</dbReference>
<feature type="domain" description="Gfo/Idh/MocA-like oxidoreductase N-terminal" evidence="3">
    <location>
        <begin position="2"/>
        <end position="118"/>
    </location>
</feature>
<feature type="domain" description="GFO/IDH/MocA-like oxidoreductase" evidence="4">
    <location>
        <begin position="127"/>
        <end position="245"/>
    </location>
</feature>
<dbReference type="InterPro" id="IPR036291">
    <property type="entry name" value="NAD(P)-bd_dom_sf"/>
</dbReference>
<evidence type="ECO:0000256" key="1">
    <source>
        <dbReference type="ARBA" id="ARBA00010928"/>
    </source>
</evidence>
<comment type="similarity">
    <text evidence="1">Belongs to the Gfo/Idh/MocA family.</text>
</comment>
<dbReference type="PANTHER" id="PTHR42840:SF3">
    <property type="entry name" value="BINDING ROSSMANN FOLD OXIDOREDUCTASE, PUTATIVE (AFU_ORTHOLOGUE AFUA_2G10240)-RELATED"/>
    <property type="match status" value="1"/>
</dbReference>
<dbReference type="InterPro" id="IPR055170">
    <property type="entry name" value="GFO_IDH_MocA-like_dom"/>
</dbReference>
<gene>
    <name evidence="5" type="ORF">GCM10010361_54950</name>
</gene>
<dbReference type="EMBL" id="BAAABY010000040">
    <property type="protein sequence ID" value="GAA0483124.1"/>
    <property type="molecule type" value="Genomic_DNA"/>
</dbReference>
<reference evidence="5 6" key="1">
    <citation type="journal article" date="2019" name="Int. J. Syst. Evol. Microbiol.">
        <title>The Global Catalogue of Microorganisms (GCM) 10K type strain sequencing project: providing services to taxonomists for standard genome sequencing and annotation.</title>
        <authorList>
            <consortium name="The Broad Institute Genomics Platform"/>
            <consortium name="The Broad Institute Genome Sequencing Center for Infectious Disease"/>
            <person name="Wu L."/>
            <person name="Ma J."/>
        </authorList>
    </citation>
    <scope>NUCLEOTIDE SEQUENCE [LARGE SCALE GENOMIC DNA]</scope>
    <source>
        <strain evidence="5 6">JCM 4805</strain>
    </source>
</reference>
<evidence type="ECO:0000259" key="4">
    <source>
        <dbReference type="Pfam" id="PF22725"/>
    </source>
</evidence>
<protein>
    <submittedName>
        <fullName evidence="5">Gfo/Idh/MocA family oxidoreductase</fullName>
    </submittedName>
</protein>
<evidence type="ECO:0000259" key="3">
    <source>
        <dbReference type="Pfam" id="PF01408"/>
    </source>
</evidence>